<evidence type="ECO:0000256" key="1">
    <source>
        <dbReference type="SAM" id="MobiDB-lite"/>
    </source>
</evidence>
<dbReference type="Proteomes" id="UP000228886">
    <property type="component" value="Unassembled WGS sequence"/>
</dbReference>
<name>A0A2M7E6Z2_9BACT</name>
<evidence type="ECO:0008006" key="4">
    <source>
        <dbReference type="Google" id="ProtNLM"/>
    </source>
</evidence>
<proteinExistence type="predicted"/>
<feature type="compositionally biased region" description="Polar residues" evidence="1">
    <location>
        <begin position="51"/>
        <end position="69"/>
    </location>
</feature>
<dbReference type="AlphaFoldDB" id="A0A2M7E6Z2"/>
<evidence type="ECO:0000313" key="3">
    <source>
        <dbReference type="Proteomes" id="UP000228886"/>
    </source>
</evidence>
<evidence type="ECO:0000313" key="2">
    <source>
        <dbReference type="EMBL" id="PIV63499.1"/>
    </source>
</evidence>
<dbReference type="EMBL" id="PETL01000341">
    <property type="protein sequence ID" value="PIV63499.1"/>
    <property type="molecule type" value="Genomic_DNA"/>
</dbReference>
<reference evidence="3" key="1">
    <citation type="submission" date="2017-09" db="EMBL/GenBank/DDBJ databases">
        <title>Depth-based differentiation of microbial function through sediment-hosted aquifers and enrichment of novel symbionts in the deep terrestrial subsurface.</title>
        <authorList>
            <person name="Probst A.J."/>
            <person name="Ladd B."/>
            <person name="Jarett J.K."/>
            <person name="Geller-Mcgrath D.E."/>
            <person name="Sieber C.M.K."/>
            <person name="Emerson J.B."/>
            <person name="Anantharaman K."/>
            <person name="Thomas B.C."/>
            <person name="Malmstrom R."/>
            <person name="Stieglmeier M."/>
            <person name="Klingl A."/>
            <person name="Woyke T."/>
            <person name="Ryan C.M."/>
            <person name="Banfield J.F."/>
        </authorList>
    </citation>
    <scope>NUCLEOTIDE SEQUENCE [LARGE SCALE GENOMIC DNA]</scope>
</reference>
<feature type="region of interest" description="Disordered" evidence="1">
    <location>
        <begin position="48"/>
        <end position="84"/>
    </location>
</feature>
<organism evidence="2 3">
    <name type="scientific">bacterium (Candidatus Ratteibacteria) CG01_land_8_20_14_3_00_40_19</name>
    <dbReference type="NCBI Taxonomy" id="2014290"/>
    <lineage>
        <taxon>Bacteria</taxon>
        <taxon>Candidatus Ratteibacteria</taxon>
    </lineage>
</organism>
<protein>
    <recommendedName>
        <fullName evidence="4">Transposase</fullName>
    </recommendedName>
</protein>
<sequence>MQRGSEKNLEKKLTSLTMVKIANKKAEALRKRLIRHRNELFTFLSHPEVEPTNNFSDKSNYAPVSSQGNFPLGIRQRREQTGMQ</sequence>
<comment type="caution">
    <text evidence="2">The sequence shown here is derived from an EMBL/GenBank/DDBJ whole genome shotgun (WGS) entry which is preliminary data.</text>
</comment>
<accession>A0A2M7E6Z2</accession>
<gene>
    <name evidence="2" type="ORF">COS11_07130</name>
</gene>